<comment type="caution">
    <text evidence="1">The sequence shown here is derived from an EMBL/GenBank/DDBJ whole genome shotgun (WGS) entry which is preliminary data.</text>
</comment>
<sequence length="110" mass="11830">MPPCPSTLGVGAKSHVPVITPATTPFRPEHSIAKMLLSSRNELGGSTSPDELCHKKLHHTWRNVAALYVFRIAKPGVKSFRGDKVACDLRSFDAPTWAQAAPLGFSGYSG</sequence>
<reference evidence="1" key="1">
    <citation type="submission" date="2022-03" db="EMBL/GenBank/DDBJ databases">
        <authorList>
            <person name="Lindestad O."/>
        </authorList>
    </citation>
    <scope>NUCLEOTIDE SEQUENCE</scope>
</reference>
<keyword evidence="2" id="KW-1185">Reference proteome</keyword>
<dbReference type="Proteomes" id="UP000838756">
    <property type="component" value="Unassembled WGS sequence"/>
</dbReference>
<organism evidence="1 2">
    <name type="scientific">Pararge aegeria aegeria</name>
    <dbReference type="NCBI Taxonomy" id="348720"/>
    <lineage>
        <taxon>Eukaryota</taxon>
        <taxon>Metazoa</taxon>
        <taxon>Ecdysozoa</taxon>
        <taxon>Arthropoda</taxon>
        <taxon>Hexapoda</taxon>
        <taxon>Insecta</taxon>
        <taxon>Pterygota</taxon>
        <taxon>Neoptera</taxon>
        <taxon>Endopterygota</taxon>
        <taxon>Lepidoptera</taxon>
        <taxon>Glossata</taxon>
        <taxon>Ditrysia</taxon>
        <taxon>Papilionoidea</taxon>
        <taxon>Nymphalidae</taxon>
        <taxon>Satyrinae</taxon>
        <taxon>Satyrini</taxon>
        <taxon>Parargina</taxon>
        <taxon>Pararge</taxon>
    </lineage>
</organism>
<evidence type="ECO:0000313" key="2">
    <source>
        <dbReference type="Proteomes" id="UP000838756"/>
    </source>
</evidence>
<dbReference type="EMBL" id="CAKXAJ010018178">
    <property type="protein sequence ID" value="CAH2217500.1"/>
    <property type="molecule type" value="Genomic_DNA"/>
</dbReference>
<evidence type="ECO:0000313" key="1">
    <source>
        <dbReference type="EMBL" id="CAH2217500.1"/>
    </source>
</evidence>
<accession>A0A8S4QSX6</accession>
<dbReference type="AlphaFoldDB" id="A0A8S4QSX6"/>
<gene>
    <name evidence="1" type="primary">jg12954</name>
    <name evidence="1" type="ORF">PAEG_LOCUS5389</name>
</gene>
<protein>
    <submittedName>
        <fullName evidence="1">Jg12954 protein</fullName>
    </submittedName>
</protein>
<name>A0A8S4QSX6_9NEOP</name>
<proteinExistence type="predicted"/>